<dbReference type="CDD" id="cd00052">
    <property type="entry name" value="EH"/>
    <property type="match status" value="1"/>
</dbReference>
<gene>
    <name evidence="15" type="ORF">R3P38DRAFT_2878665</name>
</gene>
<evidence type="ECO:0000256" key="7">
    <source>
        <dbReference type="ARBA" id="ARBA00022737"/>
    </source>
</evidence>
<dbReference type="GO" id="GO:0005509">
    <property type="term" value="F:calcium ion binding"/>
    <property type="evidence" value="ECO:0007669"/>
    <property type="project" value="InterPro"/>
</dbReference>
<evidence type="ECO:0000256" key="4">
    <source>
        <dbReference type="ARBA" id="ARBA00009351"/>
    </source>
</evidence>
<comment type="caution">
    <text evidence="15">The sequence shown here is derived from an EMBL/GenBank/DDBJ whole genome shotgun (WGS) entry which is preliminary data.</text>
</comment>
<keyword evidence="5" id="KW-0963">Cytoplasm</keyword>
<keyword evidence="11" id="KW-0206">Cytoskeleton</keyword>
<evidence type="ECO:0000256" key="9">
    <source>
        <dbReference type="ARBA" id="ARBA00023054"/>
    </source>
</evidence>
<evidence type="ECO:0000256" key="2">
    <source>
        <dbReference type="ARBA" id="ARBA00004134"/>
    </source>
</evidence>
<dbReference type="InterPro" id="IPR000261">
    <property type="entry name" value="EH_dom"/>
</dbReference>
<evidence type="ECO:0000256" key="11">
    <source>
        <dbReference type="ARBA" id="ARBA00023212"/>
    </source>
</evidence>
<evidence type="ECO:0000259" key="13">
    <source>
        <dbReference type="PROSITE" id="PS50031"/>
    </source>
</evidence>
<evidence type="ECO:0000256" key="10">
    <source>
        <dbReference type="ARBA" id="ARBA00023136"/>
    </source>
</evidence>
<dbReference type="GO" id="GO:0016197">
    <property type="term" value="P:endosomal transport"/>
    <property type="evidence" value="ECO:0007669"/>
    <property type="project" value="TreeGrafter"/>
</dbReference>
<keyword evidence="16" id="KW-1185">Reference proteome</keyword>
<dbReference type="AlphaFoldDB" id="A0AAW0D1R7"/>
<reference evidence="15 16" key="1">
    <citation type="journal article" date="2024" name="J Genomics">
        <title>Draft genome sequencing and assembly of Favolaschia claudopus CIRM-BRFM 2984 isolated from oak limbs.</title>
        <authorList>
            <person name="Navarro D."/>
            <person name="Drula E."/>
            <person name="Chaduli D."/>
            <person name="Cazenave R."/>
            <person name="Ahrendt S."/>
            <person name="Wang J."/>
            <person name="Lipzen A."/>
            <person name="Daum C."/>
            <person name="Barry K."/>
            <person name="Grigoriev I.V."/>
            <person name="Favel A."/>
            <person name="Rosso M.N."/>
            <person name="Martin F."/>
        </authorList>
    </citation>
    <scope>NUCLEOTIDE SEQUENCE [LARGE SCALE GENOMIC DNA]</scope>
    <source>
        <strain evidence="15 16">CIRM-BRFM 2984</strain>
    </source>
</reference>
<evidence type="ECO:0000256" key="8">
    <source>
        <dbReference type="ARBA" id="ARBA00022753"/>
    </source>
</evidence>
<dbReference type="PROSITE" id="PS50031">
    <property type="entry name" value="EH"/>
    <property type="match status" value="1"/>
</dbReference>
<dbReference type="Gene3D" id="1.10.238.10">
    <property type="entry name" value="EF-hand"/>
    <property type="match status" value="1"/>
</dbReference>
<keyword evidence="10" id="KW-0472">Membrane</keyword>
<keyword evidence="6" id="KW-0254">Endocytosis</keyword>
<dbReference type="InterPro" id="IPR011992">
    <property type="entry name" value="EF-hand-dom_pair"/>
</dbReference>
<evidence type="ECO:0000256" key="5">
    <source>
        <dbReference type="ARBA" id="ARBA00022490"/>
    </source>
</evidence>
<dbReference type="PANTHER" id="PTHR11216">
    <property type="entry name" value="EH DOMAIN"/>
    <property type="match status" value="1"/>
</dbReference>
<feature type="domain" description="EH" evidence="13">
    <location>
        <begin position="38"/>
        <end position="120"/>
    </location>
</feature>
<evidence type="ECO:0000256" key="12">
    <source>
        <dbReference type="SAM" id="MobiDB-lite"/>
    </source>
</evidence>
<dbReference type="EMBL" id="JAWWNJ010000011">
    <property type="protein sequence ID" value="KAK7044427.1"/>
    <property type="molecule type" value="Genomic_DNA"/>
</dbReference>
<evidence type="ECO:0000259" key="14">
    <source>
        <dbReference type="PROSITE" id="PS50222"/>
    </source>
</evidence>
<proteinExistence type="inferred from homology"/>
<dbReference type="SMART" id="SM00027">
    <property type="entry name" value="EH"/>
    <property type="match status" value="1"/>
</dbReference>
<evidence type="ECO:0000313" key="15">
    <source>
        <dbReference type="EMBL" id="KAK7044427.1"/>
    </source>
</evidence>
<dbReference type="GO" id="GO:0006897">
    <property type="term" value="P:endocytosis"/>
    <property type="evidence" value="ECO:0007669"/>
    <property type="project" value="TreeGrafter"/>
</dbReference>
<evidence type="ECO:0000256" key="6">
    <source>
        <dbReference type="ARBA" id="ARBA00022583"/>
    </source>
</evidence>
<evidence type="ECO:0000256" key="1">
    <source>
        <dbReference type="ARBA" id="ARBA00004125"/>
    </source>
</evidence>
<feature type="domain" description="EF-hand" evidence="14">
    <location>
        <begin position="71"/>
        <end position="106"/>
    </location>
</feature>
<dbReference type="GO" id="GO:0030479">
    <property type="term" value="C:actin cortical patch"/>
    <property type="evidence" value="ECO:0007669"/>
    <property type="project" value="UniProtKB-SubCell"/>
</dbReference>
<dbReference type="PANTHER" id="PTHR11216:SF173">
    <property type="entry name" value="ACTIN CYTOSKELETON-REGULATORY COMPLEX PROTEIN PAN1"/>
    <property type="match status" value="1"/>
</dbReference>
<keyword evidence="8" id="KW-0967">Endosome</keyword>
<dbReference type="PROSITE" id="PS50222">
    <property type="entry name" value="EF_HAND_2"/>
    <property type="match status" value="1"/>
</dbReference>
<accession>A0AAW0D1R7</accession>
<sequence length="171" mass="19025">MTQLQSPEEQEYTDSEFTTPGPPQLQTPQIPWALDKVEQDRYKTIFRAWVDSRTGVVNGKTAIDVFGQSGLPKDDLAQIWTLADVDDRGTLNLSEFTVAMGLIYRRLNGAEIPDKLPRELEAGHDSDQSTSHQPALQNLESLRLSAVDENGFLKGKAAREDSLKIARASKL</sequence>
<organism evidence="15 16">
    <name type="scientific">Favolaschia claudopus</name>
    <dbReference type="NCBI Taxonomy" id="2862362"/>
    <lineage>
        <taxon>Eukaryota</taxon>
        <taxon>Fungi</taxon>
        <taxon>Dikarya</taxon>
        <taxon>Basidiomycota</taxon>
        <taxon>Agaricomycotina</taxon>
        <taxon>Agaricomycetes</taxon>
        <taxon>Agaricomycetidae</taxon>
        <taxon>Agaricales</taxon>
        <taxon>Marasmiineae</taxon>
        <taxon>Mycenaceae</taxon>
        <taxon>Favolaschia</taxon>
    </lineage>
</organism>
<dbReference type="InterPro" id="IPR002048">
    <property type="entry name" value="EF_hand_dom"/>
</dbReference>
<dbReference type="Pfam" id="PF12763">
    <property type="entry name" value="EH"/>
    <property type="match status" value="1"/>
</dbReference>
<dbReference type="Proteomes" id="UP001362999">
    <property type="component" value="Unassembled WGS sequence"/>
</dbReference>
<name>A0AAW0D1R7_9AGAR</name>
<protein>
    <submittedName>
        <fullName evidence="15">Uncharacterized protein</fullName>
    </submittedName>
</protein>
<keyword evidence="7" id="KW-0677">Repeat</keyword>
<evidence type="ECO:0000256" key="3">
    <source>
        <dbReference type="ARBA" id="ARBA00004413"/>
    </source>
</evidence>
<dbReference type="GO" id="GO:0005768">
    <property type="term" value="C:endosome"/>
    <property type="evidence" value="ECO:0007669"/>
    <property type="project" value="UniProtKB-SubCell"/>
</dbReference>
<comment type="similarity">
    <text evidence="4">Belongs to the PAN1 family.</text>
</comment>
<evidence type="ECO:0000313" key="16">
    <source>
        <dbReference type="Proteomes" id="UP001362999"/>
    </source>
</evidence>
<dbReference type="GO" id="GO:0005886">
    <property type="term" value="C:plasma membrane"/>
    <property type="evidence" value="ECO:0007669"/>
    <property type="project" value="TreeGrafter"/>
</dbReference>
<comment type="subcellular location">
    <subcellularLocation>
        <location evidence="3">Cell membrane</location>
        <topology evidence="3">Peripheral membrane protein</topology>
        <orientation evidence="3">Cytoplasmic side</orientation>
    </subcellularLocation>
    <subcellularLocation>
        <location evidence="2">Cytoplasm</location>
        <location evidence="2">Cytoskeleton</location>
        <location evidence="2">Actin patch</location>
    </subcellularLocation>
    <subcellularLocation>
        <location evidence="1">Endosome membrane</location>
        <topology evidence="1">Peripheral membrane protein</topology>
        <orientation evidence="1">Cytoplasmic side</orientation>
    </subcellularLocation>
</comment>
<feature type="region of interest" description="Disordered" evidence="12">
    <location>
        <begin position="1"/>
        <end position="28"/>
    </location>
</feature>
<dbReference type="SUPFAM" id="SSF47473">
    <property type="entry name" value="EF-hand"/>
    <property type="match status" value="1"/>
</dbReference>
<keyword evidence="9" id="KW-0175">Coiled coil</keyword>